<evidence type="ECO:0000256" key="9">
    <source>
        <dbReference type="ARBA" id="ARBA00023157"/>
    </source>
</evidence>
<comment type="catalytic activity">
    <reaction evidence="11">
        <text>Preferential cleavage: Arg-|-Xaa, Lys-|-Xaa.</text>
        <dbReference type="EC" id="3.4.21.4"/>
    </reaction>
</comment>
<evidence type="ECO:0000256" key="6">
    <source>
        <dbReference type="ARBA" id="ARBA00022801"/>
    </source>
</evidence>
<protein>
    <recommendedName>
        <fullName evidence="12">trypsin</fullName>
        <ecNumber evidence="12">3.4.21.4</ecNumber>
    </recommendedName>
</protein>
<dbReference type="PROSITE" id="PS00135">
    <property type="entry name" value="TRYPSIN_SER"/>
    <property type="match status" value="1"/>
</dbReference>
<dbReference type="InterPro" id="IPR050430">
    <property type="entry name" value="Peptidase_S1"/>
</dbReference>
<dbReference type="FunFam" id="2.40.10.10:FF:000077">
    <property type="entry name" value="Predicted protein"/>
    <property type="match status" value="1"/>
</dbReference>
<dbReference type="OMA" id="IVHRDNC"/>
<dbReference type="Pfam" id="PF00089">
    <property type="entry name" value="Trypsin"/>
    <property type="match status" value="1"/>
</dbReference>
<dbReference type="PROSITE" id="PS50240">
    <property type="entry name" value="TRYPSIN_DOM"/>
    <property type="match status" value="1"/>
</dbReference>
<dbReference type="SUPFAM" id="SSF50494">
    <property type="entry name" value="Trypsin-like serine proteases"/>
    <property type="match status" value="1"/>
</dbReference>
<dbReference type="VEuPathDB" id="VectorBase:ASIC010724"/>
<evidence type="ECO:0000256" key="11">
    <source>
        <dbReference type="ARBA" id="ARBA00036320"/>
    </source>
</evidence>
<proteinExistence type="inferred from homology"/>
<dbReference type="EMBL" id="ATLV01018376">
    <property type="status" value="NOT_ANNOTATED_CDS"/>
    <property type="molecule type" value="Genomic_DNA"/>
</dbReference>
<dbReference type="InterPro" id="IPR033116">
    <property type="entry name" value="TRYPSIN_SER"/>
</dbReference>
<dbReference type="GO" id="GO:0004252">
    <property type="term" value="F:serine-type endopeptidase activity"/>
    <property type="evidence" value="ECO:0007669"/>
    <property type="project" value="UniProtKB-EC"/>
</dbReference>
<dbReference type="EC" id="3.4.21.4" evidence="12"/>
<dbReference type="GO" id="GO:0006508">
    <property type="term" value="P:proteolysis"/>
    <property type="evidence" value="ECO:0007669"/>
    <property type="project" value="UniProtKB-KW"/>
</dbReference>
<sequence length="257" mass="27217">MKVQCLLLLGLLLAAAGVESARTRFRPRIVGGIPIDITEAPFQISLMINNRHACGGSILSAEWILTAAHCVDGTSIDQLSVRAGSTLKARGGLIRQIEESIIHPDWDDGTNDSDIALLKLAEPLVLDDERIMTIELESAGAPEPAPGTRSTVTGWGVTMSTLQSNRVLRSTDIPIVSRSDCGVAYQNFGPITERMICAGFVTGGHDSCQGDSGGPLVVDGLQVGVVSWASGCARPGYPGVNARVASVREWIREKSGI</sequence>
<feature type="chain" id="PRO_5001784283" description="trypsin" evidence="14">
    <location>
        <begin position="21"/>
        <end position="257"/>
    </location>
</feature>
<evidence type="ECO:0000256" key="5">
    <source>
        <dbReference type="ARBA" id="ARBA00022757"/>
    </source>
</evidence>
<dbReference type="OrthoDB" id="10059102at2759"/>
<keyword evidence="4 14" id="KW-0732">Signal</keyword>
<keyword evidence="8" id="KW-0865">Zymogen</keyword>
<keyword evidence="6 13" id="KW-0378">Hydrolase</keyword>
<evidence type="ECO:0000256" key="7">
    <source>
        <dbReference type="ARBA" id="ARBA00022825"/>
    </source>
</evidence>
<dbReference type="SMART" id="SM00020">
    <property type="entry name" value="Tryp_SPc"/>
    <property type="match status" value="1"/>
</dbReference>
<evidence type="ECO:0000256" key="4">
    <source>
        <dbReference type="ARBA" id="ARBA00022729"/>
    </source>
</evidence>
<dbReference type="GO" id="GO:0005576">
    <property type="term" value="C:extracellular region"/>
    <property type="evidence" value="ECO:0007669"/>
    <property type="project" value="UniProtKB-SubCell"/>
</dbReference>
<evidence type="ECO:0000256" key="14">
    <source>
        <dbReference type="SAM" id="SignalP"/>
    </source>
</evidence>
<keyword evidence="9" id="KW-1015">Disulfide bond</keyword>
<dbReference type="AlphaFoldDB" id="A0A084VYK4"/>
<dbReference type="InterPro" id="IPR009003">
    <property type="entry name" value="Peptidase_S1_PA"/>
</dbReference>
<dbReference type="PANTHER" id="PTHR24276">
    <property type="entry name" value="POLYSERASE-RELATED"/>
    <property type="match status" value="1"/>
</dbReference>
<dbReference type="Proteomes" id="UP000030765">
    <property type="component" value="Unassembled WGS sequence"/>
</dbReference>
<dbReference type="InterPro" id="IPR018114">
    <property type="entry name" value="TRYPSIN_HIS"/>
</dbReference>
<evidence type="ECO:0000259" key="15">
    <source>
        <dbReference type="PROSITE" id="PS50240"/>
    </source>
</evidence>
<dbReference type="EMBL" id="KE525231">
    <property type="protein sequence ID" value="KFB43048.1"/>
    <property type="molecule type" value="Genomic_DNA"/>
</dbReference>
<name>A0A084VYK4_ANOSI</name>
<evidence type="ECO:0000313" key="16">
    <source>
        <dbReference type="EMBL" id="KFB43048.1"/>
    </source>
</evidence>
<evidence type="ECO:0000313" key="17">
    <source>
        <dbReference type="EnsemblMetazoa" id="ASIC010724-PA"/>
    </source>
</evidence>
<reference evidence="16 18" key="1">
    <citation type="journal article" date="2014" name="BMC Genomics">
        <title>Genome sequence of Anopheles sinensis provides insight into genetics basis of mosquito competence for malaria parasites.</title>
        <authorList>
            <person name="Zhou D."/>
            <person name="Zhang D."/>
            <person name="Ding G."/>
            <person name="Shi L."/>
            <person name="Hou Q."/>
            <person name="Ye Y."/>
            <person name="Xu Y."/>
            <person name="Zhou H."/>
            <person name="Xiong C."/>
            <person name="Li S."/>
            <person name="Yu J."/>
            <person name="Hong S."/>
            <person name="Yu X."/>
            <person name="Zou P."/>
            <person name="Chen C."/>
            <person name="Chang X."/>
            <person name="Wang W."/>
            <person name="Lv Y."/>
            <person name="Sun Y."/>
            <person name="Ma L."/>
            <person name="Shen B."/>
            <person name="Zhu C."/>
        </authorList>
    </citation>
    <scope>NUCLEOTIDE SEQUENCE [LARGE SCALE GENOMIC DNA]</scope>
</reference>
<evidence type="ECO:0000256" key="10">
    <source>
        <dbReference type="ARBA" id="ARBA00024195"/>
    </source>
</evidence>
<accession>A0A084VYK4</accession>
<dbReference type="GO" id="GO:0007586">
    <property type="term" value="P:digestion"/>
    <property type="evidence" value="ECO:0007669"/>
    <property type="project" value="UniProtKB-KW"/>
</dbReference>
<dbReference type="InterPro" id="IPR001254">
    <property type="entry name" value="Trypsin_dom"/>
</dbReference>
<dbReference type="VEuPathDB" id="VectorBase:ASIS008904"/>
<dbReference type="PANTHER" id="PTHR24276:SF97">
    <property type="entry name" value="GH13245P2-RELATED"/>
    <property type="match status" value="1"/>
</dbReference>
<dbReference type="InterPro" id="IPR043504">
    <property type="entry name" value="Peptidase_S1_PA_chymotrypsin"/>
</dbReference>
<feature type="domain" description="Peptidase S1" evidence="15">
    <location>
        <begin position="29"/>
        <end position="256"/>
    </location>
</feature>
<evidence type="ECO:0000256" key="3">
    <source>
        <dbReference type="ARBA" id="ARBA00022670"/>
    </source>
</evidence>
<keyword evidence="7 13" id="KW-0720">Serine protease</keyword>
<dbReference type="CDD" id="cd00190">
    <property type="entry name" value="Tryp_SPc"/>
    <property type="match status" value="1"/>
</dbReference>
<gene>
    <name evidence="16" type="ORF">ZHAS_00010724</name>
</gene>
<dbReference type="InterPro" id="IPR001314">
    <property type="entry name" value="Peptidase_S1A"/>
</dbReference>
<keyword evidence="5" id="KW-0222">Digestion</keyword>
<keyword evidence="3 13" id="KW-0645">Protease</keyword>
<evidence type="ECO:0000256" key="8">
    <source>
        <dbReference type="ARBA" id="ARBA00023145"/>
    </source>
</evidence>
<dbReference type="PRINTS" id="PR00722">
    <property type="entry name" value="CHYMOTRYPSIN"/>
</dbReference>
<evidence type="ECO:0000256" key="1">
    <source>
        <dbReference type="ARBA" id="ARBA00004613"/>
    </source>
</evidence>
<reference evidence="17" key="2">
    <citation type="submission" date="2020-05" db="UniProtKB">
        <authorList>
            <consortium name="EnsemblMetazoa"/>
        </authorList>
    </citation>
    <scope>IDENTIFICATION</scope>
</reference>
<dbReference type="EnsemblMetazoa" id="ASIC010724-RA">
    <property type="protein sequence ID" value="ASIC010724-PA"/>
    <property type="gene ID" value="ASIC010724"/>
</dbReference>
<dbReference type="Gene3D" id="2.40.10.10">
    <property type="entry name" value="Trypsin-like serine proteases"/>
    <property type="match status" value="1"/>
</dbReference>
<keyword evidence="18" id="KW-1185">Reference proteome</keyword>
<keyword evidence="2" id="KW-0964">Secreted</keyword>
<evidence type="ECO:0000256" key="12">
    <source>
        <dbReference type="ARBA" id="ARBA00038868"/>
    </source>
</evidence>
<evidence type="ECO:0000256" key="13">
    <source>
        <dbReference type="RuleBase" id="RU363034"/>
    </source>
</evidence>
<feature type="signal peptide" evidence="14">
    <location>
        <begin position="1"/>
        <end position="20"/>
    </location>
</feature>
<comment type="subcellular location">
    <subcellularLocation>
        <location evidence="1">Secreted</location>
    </subcellularLocation>
</comment>
<comment type="similarity">
    <text evidence="10">Belongs to the peptidase S1 family. CLIP subfamily.</text>
</comment>
<evidence type="ECO:0000256" key="2">
    <source>
        <dbReference type="ARBA" id="ARBA00022525"/>
    </source>
</evidence>
<dbReference type="PROSITE" id="PS00134">
    <property type="entry name" value="TRYPSIN_HIS"/>
    <property type="match status" value="1"/>
</dbReference>
<dbReference type="STRING" id="74873.A0A084VYK4"/>
<organism evidence="16">
    <name type="scientific">Anopheles sinensis</name>
    <name type="common">Mosquito</name>
    <dbReference type="NCBI Taxonomy" id="74873"/>
    <lineage>
        <taxon>Eukaryota</taxon>
        <taxon>Metazoa</taxon>
        <taxon>Ecdysozoa</taxon>
        <taxon>Arthropoda</taxon>
        <taxon>Hexapoda</taxon>
        <taxon>Insecta</taxon>
        <taxon>Pterygota</taxon>
        <taxon>Neoptera</taxon>
        <taxon>Endopterygota</taxon>
        <taxon>Diptera</taxon>
        <taxon>Nematocera</taxon>
        <taxon>Culicoidea</taxon>
        <taxon>Culicidae</taxon>
        <taxon>Anophelinae</taxon>
        <taxon>Anopheles</taxon>
    </lineage>
</organism>
<evidence type="ECO:0000313" key="18">
    <source>
        <dbReference type="Proteomes" id="UP000030765"/>
    </source>
</evidence>